<dbReference type="Pfam" id="PF00905">
    <property type="entry name" value="Transpeptidase"/>
    <property type="match status" value="1"/>
</dbReference>
<keyword evidence="2" id="KW-0472">Membrane</keyword>
<feature type="transmembrane region" description="Helical" evidence="2">
    <location>
        <begin position="318"/>
        <end position="340"/>
    </location>
</feature>
<dbReference type="InterPro" id="IPR008756">
    <property type="entry name" value="Peptidase_M56"/>
</dbReference>
<feature type="transmembrane region" description="Helical" evidence="2">
    <location>
        <begin position="110"/>
        <end position="131"/>
    </location>
</feature>
<dbReference type="Pfam" id="PF05569">
    <property type="entry name" value="Peptidase_M56"/>
    <property type="match status" value="1"/>
</dbReference>
<accession>A0A516KC66</accession>
<keyword evidence="2" id="KW-0812">Transmembrane</keyword>
<dbReference type="SUPFAM" id="SSF56601">
    <property type="entry name" value="beta-lactamase/transpeptidase-like"/>
    <property type="match status" value="1"/>
</dbReference>
<keyword evidence="2" id="KW-1133">Transmembrane helix</keyword>
<feature type="domain" description="Penicillin-binding protein transpeptidase" evidence="3">
    <location>
        <begin position="367"/>
        <end position="583"/>
    </location>
</feature>
<feature type="transmembrane region" description="Helical" evidence="2">
    <location>
        <begin position="35"/>
        <end position="52"/>
    </location>
</feature>
<dbReference type="NCBIfam" id="NF000326">
    <property type="entry name" value="blaR1_generic"/>
    <property type="match status" value="1"/>
</dbReference>
<dbReference type="InterPro" id="IPR012338">
    <property type="entry name" value="Beta-lactam/transpept-like"/>
</dbReference>
<dbReference type="Proteomes" id="UP000315215">
    <property type="component" value="Chromosome"/>
</dbReference>
<sequence length="589" mass="68527">MFFTHFIIGLIVSSFTVIMVLLTRKVFHNQLSSKWRYHLWFLLFMALSLPFLPNSVLHVGSQIVSLDMNQSDKIMTSTSSMEQTEIKTGDWMQDFSLSVNKNNPELLNNLLMYFWVIGVLVLIIVNVHAWMKMNRIKHSTSETRNEELLSLFHQCKQELHVKKELVLGESQLVQSPTTFGLIRTYIVLPNHSKEWLSKEEIKYIFLHELHHYKSRDVLSNYAIVLFQILYWFNPLVWFAFREMRLDREIACDTAVLHHLDESSRVKYGNTIIHFLDRTKSRYLPLTNHFFGSKVQIKKRVEKIASFTKESKVLRFKSAVIFLLVGLIVVSQIPLVSVFAADDERYYFHGKHTAYEDLSPYFEDYEGSFVLFDMKNDQYHIYNKDKSTRRVSPNSTYKIYSALLALESNVISRNDSSLKWNGIEYPYDAWNQDQNLYTAMSHSVNWYFQHIDKKVQLDSIYENLKEIGYGNLDVSGGVEQFWMESSLKISPIEQVQLLTSFYKNKWGFKDQNVETVKDAILLEEKGSTRLSGKTGTGRVNERNVNGWFIGYVEDVDNTYVFATNIQNGRNASGSIAADITLSILNAKGIY</sequence>
<dbReference type="RefSeq" id="WP_143891707.1">
    <property type="nucleotide sequence ID" value="NZ_CP041666.1"/>
</dbReference>
<keyword evidence="6" id="KW-1185">Reference proteome</keyword>
<feature type="transmembrane region" description="Helical" evidence="2">
    <location>
        <begin position="6"/>
        <end position="23"/>
    </location>
</feature>
<reference evidence="5 6" key="1">
    <citation type="submission" date="2019-07" db="EMBL/GenBank/DDBJ databases">
        <authorList>
            <person name="Li J."/>
        </authorList>
    </citation>
    <scope>NUCLEOTIDE SEQUENCE [LARGE SCALE GENOMIC DNA]</scope>
    <source>
        <strain evidence="5 6">TKL69</strain>
    </source>
</reference>
<dbReference type="EMBL" id="CP041666">
    <property type="protein sequence ID" value="QDP38957.1"/>
    <property type="molecule type" value="Genomic_DNA"/>
</dbReference>
<dbReference type="PANTHER" id="PTHR34978">
    <property type="entry name" value="POSSIBLE SENSOR-TRANSDUCER PROTEIN BLAR"/>
    <property type="match status" value="1"/>
</dbReference>
<evidence type="ECO:0000259" key="3">
    <source>
        <dbReference type="Pfam" id="PF00905"/>
    </source>
</evidence>
<evidence type="ECO:0000259" key="4">
    <source>
        <dbReference type="Pfam" id="PF05569"/>
    </source>
</evidence>
<dbReference type="AlphaFoldDB" id="A0A516KC66"/>
<evidence type="ECO:0000313" key="5">
    <source>
        <dbReference type="EMBL" id="QDP38957.1"/>
    </source>
</evidence>
<feature type="transmembrane region" description="Helical" evidence="2">
    <location>
        <begin position="221"/>
        <end position="240"/>
    </location>
</feature>
<dbReference type="PANTHER" id="PTHR34978:SF3">
    <property type="entry name" value="SLR0241 PROTEIN"/>
    <property type="match status" value="1"/>
</dbReference>
<evidence type="ECO:0000256" key="2">
    <source>
        <dbReference type="SAM" id="Phobius"/>
    </source>
</evidence>
<organism evidence="5 6">
    <name type="scientific">Radiobacillus deserti</name>
    <dbReference type="NCBI Taxonomy" id="2594883"/>
    <lineage>
        <taxon>Bacteria</taxon>
        <taxon>Bacillati</taxon>
        <taxon>Bacillota</taxon>
        <taxon>Bacilli</taxon>
        <taxon>Bacillales</taxon>
        <taxon>Bacillaceae</taxon>
        <taxon>Radiobacillus</taxon>
    </lineage>
</organism>
<name>A0A516KC66_9BACI</name>
<dbReference type="Gene3D" id="3.40.710.10">
    <property type="entry name" value="DD-peptidase/beta-lactamase superfamily"/>
    <property type="match status" value="1"/>
</dbReference>
<evidence type="ECO:0000256" key="1">
    <source>
        <dbReference type="ARBA" id="ARBA00011075"/>
    </source>
</evidence>
<dbReference type="OrthoDB" id="9762883at2"/>
<dbReference type="CDD" id="cd07341">
    <property type="entry name" value="M56_BlaR1_MecR1_like"/>
    <property type="match status" value="1"/>
</dbReference>
<dbReference type="KEGG" id="aqt:FN924_01240"/>
<gene>
    <name evidence="5" type="primary">blaR1</name>
    <name evidence="5" type="ORF">FN924_01240</name>
</gene>
<dbReference type="InterPro" id="IPR001460">
    <property type="entry name" value="PCN-bd_Tpept"/>
</dbReference>
<evidence type="ECO:0000313" key="6">
    <source>
        <dbReference type="Proteomes" id="UP000315215"/>
    </source>
</evidence>
<feature type="domain" description="Peptidase M56" evidence="4">
    <location>
        <begin position="11"/>
        <end position="302"/>
    </location>
</feature>
<proteinExistence type="inferred from homology"/>
<comment type="similarity">
    <text evidence="1">Belongs to the peptidase M56 family.</text>
</comment>
<protein>
    <submittedName>
        <fullName evidence="5">BlaR1 family beta-lactam sensor/signal transducer</fullName>
    </submittedName>
</protein>
<dbReference type="GO" id="GO:0008658">
    <property type="term" value="F:penicillin binding"/>
    <property type="evidence" value="ECO:0007669"/>
    <property type="project" value="InterPro"/>
</dbReference>
<dbReference type="InterPro" id="IPR052173">
    <property type="entry name" value="Beta-lactam_resp_regulator"/>
</dbReference>